<accession>A0A8S8ZKP6</accession>
<feature type="region of interest" description="Disordered" evidence="2">
    <location>
        <begin position="391"/>
        <end position="430"/>
    </location>
</feature>
<protein>
    <submittedName>
        <fullName evidence="3">Uncharacterized protein</fullName>
    </submittedName>
</protein>
<sequence length="870" mass="92522">MADSTSWLRRFQQSRAQPPKHQSQPIITSASEDSFVTSVTTIDHGNGGNASPLSHHSAAATNNKHHINNGGGIRVVSNAGGETGNGSGSGSGSGGAFGGNATGSGPLPQMPPPPPPKTPTAGVFSSGAGGASSAASLRRPSLPHQKSPSDSNVNGTTSSRLLRSRPSATFQRVSSLLNLGGGGGNGTNSPLATTAPSSPSFSSGRPREGSGGSTSRFTFFRPLTPSAAAAPAPSLSALPLSNWSATNGEDEDDWLGGLRRNAARESPWHNPNLMQMAETLQAVMMAKGDSMAALPAQYNSLVHNVLEGFAHLTKRLQALEQELAELKNLREKELEQFRGISEEWIQREDGYKAEIKRLEVVLAKESKDGLASVTLARQDTLIDRSGSKRFQARLKRMSTTADRDRAGESDNDGDKVTTRDGTRYGIRQTSLRNLPVDNDIRISQLVKKRAAEDKRRDRSLLQQSMPPPPSVSVEETSLDSSSPSPPSPTKPYNGLRSSHSQHTGSLDSQVYSPSTSSSSTASTASPDATRSLSQRRNINHLVIETGDISTAVNPRQRRIFSYIEGEAEVLATASDDRQHPFQDYYEFANTFRQQEGQSNSQSPTDTDGIGLPNRVSVSAVRPPAEELMDKASASTLPAEDESTTPSMGTSSRSSNLTGLTPSNSTGSVIWVGKRNSRAAAEAAAAITTSLSSTTQVGQPSHYETSVGGVGVGVGIALGGGNYELGDMPSTTTEATLPSASTAEVPISTHYHYYPTTTTMATSPRLGPGPGPAIPPRTTSHQQSTSTAKFGRVSPIKDRFEQFHQLEQQQQKQSQSRSRSRSRSRPRNGGNERSPVRETATAQKKRDRTNSPSKNKNSNVSATVEMFNEGT</sequence>
<dbReference type="EMBL" id="NMPR01000081">
    <property type="protein sequence ID" value="KAA8631274.1"/>
    <property type="molecule type" value="Genomic_DNA"/>
</dbReference>
<feature type="region of interest" description="Disordered" evidence="2">
    <location>
        <begin position="759"/>
        <end position="790"/>
    </location>
</feature>
<organism evidence="3 4">
    <name type="scientific">Sordaria macrospora</name>
    <dbReference type="NCBI Taxonomy" id="5147"/>
    <lineage>
        <taxon>Eukaryota</taxon>
        <taxon>Fungi</taxon>
        <taxon>Dikarya</taxon>
        <taxon>Ascomycota</taxon>
        <taxon>Pezizomycotina</taxon>
        <taxon>Sordariomycetes</taxon>
        <taxon>Sordariomycetidae</taxon>
        <taxon>Sordariales</taxon>
        <taxon>Sordariaceae</taxon>
        <taxon>Sordaria</taxon>
    </lineage>
</organism>
<evidence type="ECO:0000256" key="2">
    <source>
        <dbReference type="SAM" id="MobiDB-lite"/>
    </source>
</evidence>
<feature type="compositionally biased region" description="Low complexity" evidence="2">
    <location>
        <begin position="512"/>
        <end position="526"/>
    </location>
</feature>
<dbReference type="Proteomes" id="UP000433876">
    <property type="component" value="Unassembled WGS sequence"/>
</dbReference>
<feature type="compositionally biased region" description="Basic and acidic residues" evidence="2">
    <location>
        <begin position="401"/>
        <end position="422"/>
    </location>
</feature>
<gene>
    <name evidence="3" type="ORF">SMACR_04004</name>
</gene>
<name>A0A8S8ZKP6_SORMA</name>
<feature type="region of interest" description="Disordered" evidence="2">
    <location>
        <begin position="592"/>
        <end position="614"/>
    </location>
</feature>
<dbReference type="VEuPathDB" id="FungiDB:SMAC_04004"/>
<dbReference type="OMA" id="MADSTSW"/>
<feature type="compositionally biased region" description="Basic and acidic residues" evidence="2">
    <location>
        <begin position="449"/>
        <end position="459"/>
    </location>
</feature>
<dbReference type="AlphaFoldDB" id="A0A8S8ZKP6"/>
<evidence type="ECO:0000313" key="4">
    <source>
        <dbReference type="Proteomes" id="UP000433876"/>
    </source>
</evidence>
<feature type="region of interest" description="Disordered" evidence="2">
    <location>
        <begin position="804"/>
        <end position="870"/>
    </location>
</feature>
<feature type="region of interest" description="Disordered" evidence="2">
    <location>
        <begin position="1"/>
        <end position="219"/>
    </location>
</feature>
<comment type="caution">
    <text evidence="3">The sequence shown here is derived from an EMBL/GenBank/DDBJ whole genome shotgun (WGS) entry which is preliminary data.</text>
</comment>
<feature type="compositionally biased region" description="Polar residues" evidence="2">
    <location>
        <begin position="1"/>
        <end position="54"/>
    </location>
</feature>
<feature type="compositionally biased region" description="Low complexity" evidence="2">
    <location>
        <begin position="807"/>
        <end position="816"/>
    </location>
</feature>
<feature type="compositionally biased region" description="Polar residues" evidence="2">
    <location>
        <begin position="776"/>
        <end position="787"/>
    </location>
</feature>
<feature type="compositionally biased region" description="Low complexity" evidence="2">
    <location>
        <begin position="849"/>
        <end position="860"/>
    </location>
</feature>
<feature type="compositionally biased region" description="Low complexity" evidence="2">
    <location>
        <begin position="156"/>
        <end position="165"/>
    </location>
</feature>
<feature type="compositionally biased region" description="Polar residues" evidence="2">
    <location>
        <begin position="592"/>
        <end position="605"/>
    </location>
</feature>
<feature type="region of interest" description="Disordered" evidence="2">
    <location>
        <begin position="629"/>
        <end position="666"/>
    </location>
</feature>
<feature type="compositionally biased region" description="Low complexity" evidence="2">
    <location>
        <begin position="187"/>
        <end position="204"/>
    </location>
</feature>
<feature type="compositionally biased region" description="Polar residues" evidence="2">
    <location>
        <begin position="643"/>
        <end position="666"/>
    </location>
</feature>
<feature type="compositionally biased region" description="Polar residues" evidence="2">
    <location>
        <begin position="144"/>
        <end position="155"/>
    </location>
</feature>
<feature type="coiled-coil region" evidence="1">
    <location>
        <begin position="309"/>
        <end position="343"/>
    </location>
</feature>
<feature type="compositionally biased region" description="Gly residues" evidence="2">
    <location>
        <begin position="81"/>
        <end position="102"/>
    </location>
</feature>
<keyword evidence="1" id="KW-0175">Coiled coil</keyword>
<feature type="compositionally biased region" description="Low complexity" evidence="2">
    <location>
        <begin position="119"/>
        <end position="136"/>
    </location>
</feature>
<feature type="compositionally biased region" description="Polar residues" evidence="2">
    <location>
        <begin position="495"/>
        <end position="511"/>
    </location>
</feature>
<proteinExistence type="predicted"/>
<feature type="region of interest" description="Disordered" evidence="2">
    <location>
        <begin position="448"/>
        <end position="533"/>
    </location>
</feature>
<evidence type="ECO:0000256" key="1">
    <source>
        <dbReference type="SAM" id="Coils"/>
    </source>
</evidence>
<reference evidence="3 4" key="1">
    <citation type="submission" date="2017-07" db="EMBL/GenBank/DDBJ databases">
        <title>Genome sequence of the Sordaria macrospora wild type strain R19027.</title>
        <authorList>
            <person name="Nowrousian M."/>
            <person name="Teichert I."/>
            <person name="Kueck U."/>
        </authorList>
    </citation>
    <scope>NUCLEOTIDE SEQUENCE [LARGE SCALE GENOMIC DNA]</scope>
    <source>
        <strain evidence="3 4">R19027</strain>
        <tissue evidence="3">Mycelium</tissue>
    </source>
</reference>
<feature type="compositionally biased region" description="Pro residues" evidence="2">
    <location>
        <begin position="108"/>
        <end position="118"/>
    </location>
</feature>
<evidence type="ECO:0000313" key="3">
    <source>
        <dbReference type="EMBL" id="KAA8631274.1"/>
    </source>
</evidence>